<dbReference type="AlphaFoldDB" id="A0A9W7DCQ6"/>
<name>A0A9W7DCQ6_9STRA</name>
<protein>
    <submittedName>
        <fullName evidence="2">Unnamed protein product</fullName>
    </submittedName>
</protein>
<dbReference type="OrthoDB" id="123817at2759"/>
<proteinExistence type="predicted"/>
<accession>A0A9W7DCQ6</accession>
<dbReference type="Proteomes" id="UP001165121">
    <property type="component" value="Unassembled WGS sequence"/>
</dbReference>
<dbReference type="EMBL" id="BSXT01019009">
    <property type="protein sequence ID" value="GMG17412.1"/>
    <property type="molecule type" value="Genomic_DNA"/>
</dbReference>
<keyword evidence="3" id="KW-1185">Reference proteome</keyword>
<gene>
    <name evidence="2" type="ORF">Pfra01_003014400</name>
</gene>
<evidence type="ECO:0000256" key="1">
    <source>
        <dbReference type="SAM" id="MobiDB-lite"/>
    </source>
</evidence>
<evidence type="ECO:0000313" key="2">
    <source>
        <dbReference type="EMBL" id="GMG17412.1"/>
    </source>
</evidence>
<evidence type="ECO:0000313" key="3">
    <source>
        <dbReference type="Proteomes" id="UP001165121"/>
    </source>
</evidence>
<comment type="caution">
    <text evidence="2">The sequence shown here is derived from an EMBL/GenBank/DDBJ whole genome shotgun (WGS) entry which is preliminary data.</text>
</comment>
<feature type="region of interest" description="Disordered" evidence="1">
    <location>
        <begin position="118"/>
        <end position="146"/>
    </location>
</feature>
<sequence length="146" mass="16356">MQNSSAAVTAPRPPMVSSMGDLVDAARILCRYGQEFFAQLVHDVLEALLAFAQQLDGWHTWTTPDLPDHVFWVNSVLEQFRSLVDSSNGGVHASSLQTITRFSLNDGELQNLMHALPRRSTQHSQRQGSHKRPPTTTTQYDQGNQR</sequence>
<reference evidence="2" key="1">
    <citation type="submission" date="2023-04" db="EMBL/GenBank/DDBJ databases">
        <title>Phytophthora fragariaefolia NBRC 109709.</title>
        <authorList>
            <person name="Ichikawa N."/>
            <person name="Sato H."/>
            <person name="Tonouchi N."/>
        </authorList>
    </citation>
    <scope>NUCLEOTIDE SEQUENCE</scope>
    <source>
        <strain evidence="2">NBRC 109709</strain>
    </source>
</reference>
<feature type="compositionally biased region" description="Polar residues" evidence="1">
    <location>
        <begin position="134"/>
        <end position="146"/>
    </location>
</feature>
<organism evidence="2 3">
    <name type="scientific">Phytophthora fragariaefolia</name>
    <dbReference type="NCBI Taxonomy" id="1490495"/>
    <lineage>
        <taxon>Eukaryota</taxon>
        <taxon>Sar</taxon>
        <taxon>Stramenopiles</taxon>
        <taxon>Oomycota</taxon>
        <taxon>Peronosporomycetes</taxon>
        <taxon>Peronosporales</taxon>
        <taxon>Peronosporaceae</taxon>
        <taxon>Phytophthora</taxon>
    </lineage>
</organism>